<comment type="similarity">
    <text evidence="3">Belongs to the lysine N(6)-hydroxylase/L-ornithine N(5)-oxygenase family.</text>
</comment>
<evidence type="ECO:0000313" key="9">
    <source>
        <dbReference type="Proteomes" id="UP000285648"/>
    </source>
</evidence>
<dbReference type="Pfam" id="PF13434">
    <property type="entry name" value="Lys_Orn_oxgnase"/>
    <property type="match status" value="1"/>
</dbReference>
<comment type="pathway">
    <text evidence="2">Siderophore biosynthesis.</text>
</comment>
<evidence type="ECO:0000256" key="4">
    <source>
        <dbReference type="ARBA" id="ARBA00022630"/>
    </source>
</evidence>
<evidence type="ECO:0000256" key="7">
    <source>
        <dbReference type="ARBA" id="ARBA00023002"/>
    </source>
</evidence>
<comment type="cofactor">
    <cofactor evidence="1">
        <name>FAD</name>
        <dbReference type="ChEBI" id="CHEBI:57692"/>
    </cofactor>
</comment>
<protein>
    <submittedName>
        <fullName evidence="8">Lysine 6-monooxygenase</fullName>
    </submittedName>
</protein>
<evidence type="ECO:0000256" key="5">
    <source>
        <dbReference type="ARBA" id="ARBA00022827"/>
    </source>
</evidence>
<keyword evidence="6" id="KW-0521">NADP</keyword>
<keyword evidence="9" id="KW-1185">Reference proteome</keyword>
<dbReference type="RefSeq" id="WP_121572734.1">
    <property type="nucleotide sequence ID" value="NZ_MJLZ01000001.1"/>
</dbReference>
<gene>
    <name evidence="8" type="ORF">BIY29_00395</name>
</gene>
<keyword evidence="4" id="KW-0285">Flavoprotein</keyword>
<keyword evidence="8" id="KW-0503">Monooxygenase</keyword>
<reference evidence="8 9" key="1">
    <citation type="submission" date="2016-09" db="EMBL/GenBank/DDBJ databases">
        <authorList>
            <person name="Doonan J."/>
            <person name="Pachebat J.A."/>
            <person name="Golyshin P.N."/>
            <person name="Denman S."/>
            <person name="Mcdonald J.E."/>
        </authorList>
    </citation>
    <scope>NUCLEOTIDE SEQUENCE [LARGE SCALE GENOMIC DNA]</scope>
    <source>
        <strain evidence="8 9">NCPPB 3934</strain>
    </source>
</reference>
<evidence type="ECO:0000256" key="1">
    <source>
        <dbReference type="ARBA" id="ARBA00001974"/>
    </source>
</evidence>
<dbReference type="EMBL" id="MJLZ01000001">
    <property type="protein sequence ID" value="RLM28153.1"/>
    <property type="molecule type" value="Genomic_DNA"/>
</dbReference>
<dbReference type="AlphaFoldDB" id="A0A421DTS5"/>
<organism evidence="8 9">
    <name type="scientific">Brenneria alni</name>
    <dbReference type="NCBI Taxonomy" id="71656"/>
    <lineage>
        <taxon>Bacteria</taxon>
        <taxon>Pseudomonadati</taxon>
        <taxon>Pseudomonadota</taxon>
        <taxon>Gammaproteobacteria</taxon>
        <taxon>Enterobacterales</taxon>
        <taxon>Pectobacteriaceae</taxon>
        <taxon>Brenneria</taxon>
    </lineage>
</organism>
<dbReference type="FunFam" id="3.50.50.60:FF:000135">
    <property type="entry name" value="L-lysine 6-monooxygenase IucD"/>
    <property type="match status" value="1"/>
</dbReference>
<dbReference type="InterPro" id="IPR025700">
    <property type="entry name" value="Lys/Orn_oxygenase"/>
</dbReference>
<dbReference type="OrthoDB" id="7527071at2"/>
<evidence type="ECO:0000313" key="8">
    <source>
        <dbReference type="EMBL" id="RLM28153.1"/>
    </source>
</evidence>
<dbReference type="SUPFAM" id="SSF51905">
    <property type="entry name" value="FAD/NAD(P)-binding domain"/>
    <property type="match status" value="2"/>
</dbReference>
<evidence type="ECO:0000256" key="2">
    <source>
        <dbReference type="ARBA" id="ARBA00004924"/>
    </source>
</evidence>
<evidence type="ECO:0000256" key="3">
    <source>
        <dbReference type="ARBA" id="ARBA00007588"/>
    </source>
</evidence>
<keyword evidence="5" id="KW-0274">FAD</keyword>
<proteinExistence type="inferred from homology"/>
<comment type="caution">
    <text evidence="8">The sequence shown here is derived from an EMBL/GenBank/DDBJ whole genome shotgun (WGS) entry which is preliminary data.</text>
</comment>
<dbReference type="PANTHER" id="PTHR42802:SF1">
    <property type="entry name" value="L-ORNITHINE N(5)-MONOOXYGENASE"/>
    <property type="match status" value="1"/>
</dbReference>
<dbReference type="InterPro" id="IPR036188">
    <property type="entry name" value="FAD/NAD-bd_sf"/>
</dbReference>
<keyword evidence="7" id="KW-0560">Oxidoreductase</keyword>
<dbReference type="Proteomes" id="UP000285648">
    <property type="component" value="Unassembled WGS sequence"/>
</dbReference>
<dbReference type="Gene3D" id="3.50.50.60">
    <property type="entry name" value="FAD/NAD(P)-binding domain"/>
    <property type="match status" value="1"/>
</dbReference>
<evidence type="ECO:0000256" key="6">
    <source>
        <dbReference type="ARBA" id="ARBA00022857"/>
    </source>
</evidence>
<name>A0A421DTS5_9GAMM</name>
<dbReference type="PANTHER" id="PTHR42802">
    <property type="entry name" value="MONOOXYGENASE"/>
    <property type="match status" value="1"/>
</dbReference>
<dbReference type="GO" id="GO:0004497">
    <property type="term" value="F:monooxygenase activity"/>
    <property type="evidence" value="ECO:0007669"/>
    <property type="project" value="UniProtKB-KW"/>
</dbReference>
<sequence length="431" mass="48857">MKQPLDFIGIGIGPFNLSISALAQLLPGFRTRFFERKSHFAWHPGMLVPDCHMQTSFLKDLVSAVAPCSPYSFINYLVQSKKFYRFLTTEMRTVSRDEFSDYLGWAAEKMDNLSFNVTVQAVDFDDQRRLFVVETPEGVWYARHVCVGIGKQPYLPTCVSTVGDDCFHASEMNLRKPSLTGKTVTIVGGGQSGADLFLNVFRGEWGNPAHVNWVSRRNNFNALDEAPFANEYFTPEYVTSFLGLDERTKQNMLAEQKMTSDGITTESLLAIYRELYHRFEVLRQPRNATLLPSRSLTTLDKSGSHYQLRLHHKLDEGHDLLNSEVVIFATGYRSAQPAVLSPLHQRLTLTADGQYQINPDFTLDWQGPGENRLFAVNSSMQQHGIAEPQLSLMAWRSASILNRALGREHFDISTSPSLIQWRSGINQHHTQ</sequence>
<accession>A0A421DTS5</accession>